<dbReference type="Pfam" id="PF00239">
    <property type="entry name" value="Resolvase"/>
    <property type="match status" value="1"/>
</dbReference>
<dbReference type="InterPro" id="IPR011109">
    <property type="entry name" value="DNA_bind_recombinase_dom"/>
</dbReference>
<dbReference type="InterPro" id="IPR006118">
    <property type="entry name" value="Recombinase_CS"/>
</dbReference>
<dbReference type="Pfam" id="PF13560">
    <property type="entry name" value="HTH_31"/>
    <property type="match status" value="1"/>
</dbReference>
<evidence type="ECO:0000256" key="1">
    <source>
        <dbReference type="ARBA" id="ARBA00022908"/>
    </source>
</evidence>
<keyword evidence="1" id="KW-0229">DNA integration</keyword>
<keyword evidence="6" id="KW-0175">Coiled coil</keyword>
<evidence type="ECO:0000259" key="7">
    <source>
        <dbReference type="PROSITE" id="PS50943"/>
    </source>
</evidence>
<dbReference type="PROSITE" id="PS51737">
    <property type="entry name" value="RECOMBINASE_DNA_BIND"/>
    <property type="match status" value="1"/>
</dbReference>
<evidence type="ECO:0000259" key="9">
    <source>
        <dbReference type="PROSITE" id="PS51737"/>
    </source>
</evidence>
<accession>A0A1G6KRC4</accession>
<name>A0A1G6KRC4_9FIRM</name>
<protein>
    <submittedName>
        <fullName evidence="10">Site-specific DNA recombinase</fullName>
    </submittedName>
</protein>
<dbReference type="GO" id="GO:0003677">
    <property type="term" value="F:DNA binding"/>
    <property type="evidence" value="ECO:0007669"/>
    <property type="project" value="UniProtKB-KW"/>
</dbReference>
<dbReference type="RefSeq" id="WP_093729999.1">
    <property type="nucleotide sequence ID" value="NZ_FMYW01000005.1"/>
</dbReference>
<dbReference type="Gene3D" id="1.10.260.40">
    <property type="entry name" value="lambda repressor-like DNA-binding domains"/>
    <property type="match status" value="1"/>
</dbReference>
<dbReference type="InterPro" id="IPR025827">
    <property type="entry name" value="Zn_ribbon_recom_dom"/>
</dbReference>
<dbReference type="InterPro" id="IPR006119">
    <property type="entry name" value="Resolv_N"/>
</dbReference>
<dbReference type="InterPro" id="IPR050639">
    <property type="entry name" value="SSR_resolvase"/>
</dbReference>
<dbReference type="PROSITE" id="PS50943">
    <property type="entry name" value="HTH_CROC1"/>
    <property type="match status" value="1"/>
</dbReference>
<evidence type="ECO:0000256" key="2">
    <source>
        <dbReference type="ARBA" id="ARBA00023125"/>
    </source>
</evidence>
<feature type="domain" description="Recombinase" evidence="9">
    <location>
        <begin position="164"/>
        <end position="309"/>
    </location>
</feature>
<dbReference type="Proteomes" id="UP000198943">
    <property type="component" value="Unassembled WGS sequence"/>
</dbReference>
<feature type="domain" description="HTH cro/C1-type" evidence="7">
    <location>
        <begin position="564"/>
        <end position="623"/>
    </location>
</feature>
<feature type="active site" description="O-(5'-phospho-DNA)-serine intermediate" evidence="4 5">
    <location>
        <position position="16"/>
    </location>
</feature>
<reference evidence="11" key="1">
    <citation type="submission" date="2016-10" db="EMBL/GenBank/DDBJ databases">
        <authorList>
            <person name="Varghese N."/>
            <person name="Submissions S."/>
        </authorList>
    </citation>
    <scope>NUCLEOTIDE SEQUENCE [LARGE SCALE GENOMIC DNA]</scope>
    <source>
        <strain evidence="11">DSM 11005</strain>
    </source>
</reference>
<dbReference type="AlphaFoldDB" id="A0A1G6KRC4"/>
<proteinExistence type="predicted"/>
<evidence type="ECO:0000256" key="6">
    <source>
        <dbReference type="SAM" id="Coils"/>
    </source>
</evidence>
<dbReference type="Gene3D" id="3.40.50.1390">
    <property type="entry name" value="Resolvase, N-terminal catalytic domain"/>
    <property type="match status" value="1"/>
</dbReference>
<dbReference type="InterPro" id="IPR001387">
    <property type="entry name" value="Cro/C1-type_HTH"/>
</dbReference>
<dbReference type="PANTHER" id="PTHR30461:SF23">
    <property type="entry name" value="DNA RECOMBINASE-RELATED"/>
    <property type="match status" value="1"/>
</dbReference>
<dbReference type="Pfam" id="PF07508">
    <property type="entry name" value="Recombinase"/>
    <property type="match status" value="1"/>
</dbReference>
<dbReference type="PROSITE" id="PS51736">
    <property type="entry name" value="RECOMBINASES_3"/>
    <property type="match status" value="1"/>
</dbReference>
<dbReference type="PANTHER" id="PTHR30461">
    <property type="entry name" value="DNA-INVERTASE FROM LAMBDOID PROPHAGE"/>
    <property type="match status" value="1"/>
</dbReference>
<dbReference type="CDD" id="cd00093">
    <property type="entry name" value="HTH_XRE"/>
    <property type="match status" value="1"/>
</dbReference>
<dbReference type="SMART" id="SM00857">
    <property type="entry name" value="Resolvase"/>
    <property type="match status" value="1"/>
</dbReference>
<evidence type="ECO:0000256" key="3">
    <source>
        <dbReference type="ARBA" id="ARBA00023172"/>
    </source>
</evidence>
<dbReference type="GO" id="GO:0015074">
    <property type="term" value="P:DNA integration"/>
    <property type="evidence" value="ECO:0007669"/>
    <property type="project" value="UniProtKB-KW"/>
</dbReference>
<dbReference type="PROSITE" id="PS00397">
    <property type="entry name" value="RECOMBINASES_1"/>
    <property type="match status" value="1"/>
</dbReference>
<dbReference type="OrthoDB" id="9781670at2"/>
<evidence type="ECO:0000313" key="11">
    <source>
        <dbReference type="Proteomes" id="UP000198943"/>
    </source>
</evidence>
<dbReference type="GO" id="GO:0000150">
    <property type="term" value="F:DNA strand exchange activity"/>
    <property type="evidence" value="ECO:0007669"/>
    <property type="project" value="InterPro"/>
</dbReference>
<dbReference type="Gene3D" id="3.90.1750.20">
    <property type="entry name" value="Putative Large Serine Recombinase, Chain B, Domain 2"/>
    <property type="match status" value="1"/>
</dbReference>
<keyword evidence="3" id="KW-0233">DNA recombination</keyword>
<dbReference type="EMBL" id="FMYW01000005">
    <property type="protein sequence ID" value="SDC33600.1"/>
    <property type="molecule type" value="Genomic_DNA"/>
</dbReference>
<sequence>METTTIVKVAVYCRVSSDDQAERGTIDVQRDFAKNYIELYHLSLYDYYCDDGVSGTIPMKDRPEGARLLQDAAGKQFDSVLFYKLDRIGRKTTVILDAIQAFTAYGIAVRSMTEPLDTNTPTGKFLITTLSGIAELDRDSTLMRMHSGALVAAKKGKWLGGIVPFGYLTDKDGFLVINREKIPGLDYTEEDIVKIVFSLCANENKSSIEIADYVNALGVPTRYIPNRNHLLRKRPGKRLRNNAPLWGPSRVLRMLRNSLYKGYRIYGLRATLKDYEPIEQRVPAIVDEDTWNRANRVISSKYFLTPRRRQGRHLLQGYLYCGHCGHTYCGYADRLKKDRQTYYYRCNGRDAYNPAWRCDSSAGINADWIEQLVLDYCASVLREHSFLDPAPATDKKEDCTALELHTLDSAIKRLATEKDSILSLYRKNLITMDDLTRQLELIRQERKALQKRVEELNQPTTEEIIAQNRQTSAEFFRRFQDIFPRDYDLRNLSFQTCRDILELFIDRVTIYTVKNNDKSFYASFRVELQDKLGNTRTYSIAATDRLKTQQNKIGKKLSSLGEKLRSLRLERGYTQKTVAEHIGLSVNAVNAFENQRRSQTNPAFQHHTIRKLADFYGVPYEALAIWNYSSVETGGHKLFAQIRDVKGITNDELLADIGVSKPTFRKYLKGIATEQTRQKIESYFATARKWLKKIMQSR</sequence>
<feature type="coiled-coil region" evidence="6">
    <location>
        <begin position="432"/>
        <end position="459"/>
    </location>
</feature>
<keyword evidence="2" id="KW-0238">DNA-binding</keyword>
<keyword evidence="11" id="KW-1185">Reference proteome</keyword>
<dbReference type="SUPFAM" id="SSF53041">
    <property type="entry name" value="Resolvase-like"/>
    <property type="match status" value="1"/>
</dbReference>
<dbReference type="CDD" id="cd00338">
    <property type="entry name" value="Ser_Recombinase"/>
    <property type="match status" value="1"/>
</dbReference>
<dbReference type="InterPro" id="IPR010982">
    <property type="entry name" value="Lambda_DNA-bd_dom_sf"/>
</dbReference>
<dbReference type="SUPFAM" id="SSF47413">
    <property type="entry name" value="lambda repressor-like DNA-binding domains"/>
    <property type="match status" value="1"/>
</dbReference>
<evidence type="ECO:0000313" key="10">
    <source>
        <dbReference type="EMBL" id="SDC33600.1"/>
    </source>
</evidence>
<dbReference type="Pfam" id="PF13408">
    <property type="entry name" value="Zn_ribbon_recom"/>
    <property type="match status" value="1"/>
</dbReference>
<dbReference type="SMART" id="SM00530">
    <property type="entry name" value="HTH_XRE"/>
    <property type="match status" value="2"/>
</dbReference>
<gene>
    <name evidence="10" type="ORF">SAMN04487864_10558</name>
</gene>
<dbReference type="InterPro" id="IPR036162">
    <property type="entry name" value="Resolvase-like_N_sf"/>
</dbReference>
<evidence type="ECO:0000259" key="8">
    <source>
        <dbReference type="PROSITE" id="PS51736"/>
    </source>
</evidence>
<feature type="domain" description="Resolvase/invertase-type recombinase catalytic" evidence="8">
    <location>
        <begin position="8"/>
        <end position="156"/>
    </location>
</feature>
<organism evidence="10 11">
    <name type="scientific">Succiniclasticum ruminis</name>
    <dbReference type="NCBI Taxonomy" id="40841"/>
    <lineage>
        <taxon>Bacteria</taxon>
        <taxon>Bacillati</taxon>
        <taxon>Bacillota</taxon>
        <taxon>Negativicutes</taxon>
        <taxon>Acidaminococcales</taxon>
        <taxon>Acidaminococcaceae</taxon>
        <taxon>Succiniclasticum</taxon>
    </lineage>
</organism>
<evidence type="ECO:0000256" key="4">
    <source>
        <dbReference type="PIRSR" id="PIRSR606118-50"/>
    </source>
</evidence>
<dbReference type="InterPro" id="IPR038109">
    <property type="entry name" value="DNA_bind_recomb_sf"/>
</dbReference>
<evidence type="ECO:0000256" key="5">
    <source>
        <dbReference type="PROSITE-ProRule" id="PRU10137"/>
    </source>
</evidence>